<evidence type="ECO:0000256" key="6">
    <source>
        <dbReference type="SAM" id="MobiDB-lite"/>
    </source>
</evidence>
<feature type="region of interest" description="Disordered" evidence="6">
    <location>
        <begin position="260"/>
        <end position="329"/>
    </location>
</feature>
<dbReference type="GO" id="GO:0006352">
    <property type="term" value="P:DNA-templated transcription initiation"/>
    <property type="evidence" value="ECO:0007669"/>
    <property type="project" value="InterPro"/>
</dbReference>
<protein>
    <recommendedName>
        <fullName evidence="7">RPA43 OB domain-containing protein</fullName>
    </recommendedName>
</protein>
<dbReference type="GO" id="GO:0005736">
    <property type="term" value="C:RNA polymerase I complex"/>
    <property type="evidence" value="ECO:0007669"/>
    <property type="project" value="TreeGrafter"/>
</dbReference>
<name>A0A3R7CDQ6_APHAT</name>
<keyword evidence="2" id="KW-0240">DNA-directed RNA polymerase</keyword>
<sequence length="329" mass="35910">MEAELDALQADLTRIKQAKAMALAQIEILLVEQKALQAKLDADRLQRQRVDELEARVQAAKVAAAVVLVMSCSLAPYHIQDPKKGLEDQLNHMLMKYSEPVQGVLLAFNSLQVINPYGHIINETPYIHVRIAADALVFRPTPGMQLTASVNKVGSNHIGLLLAGVFNVSIAATEMPSGFVHNYHEDAWVGQDSSAIAVDDTVEFRVLQVHVAHGVISIDGSMRSLQPHAVASDLPTLPNVSKKAAKTLKRKHVAFEDEVLEASEPTQKSKQAKAQAADEDDDDIVVVTKAKKAKKAAKSTIQPQRHIDQDDEAVVKKAKKPKKKSTLNA</sequence>
<dbReference type="Gene3D" id="3.30.1490.120">
    <property type="entry name" value="RNA polymerase Rpb7-like, N-terminal domain"/>
    <property type="match status" value="1"/>
</dbReference>
<dbReference type="InterPro" id="IPR036898">
    <property type="entry name" value="RNA_pol_Rpb7-like_N_sf"/>
</dbReference>
<evidence type="ECO:0000256" key="3">
    <source>
        <dbReference type="ARBA" id="ARBA00023163"/>
    </source>
</evidence>
<keyword evidence="5" id="KW-0175">Coiled coil</keyword>
<dbReference type="GO" id="GO:0006362">
    <property type="term" value="P:transcription elongation by RNA polymerase I"/>
    <property type="evidence" value="ECO:0007669"/>
    <property type="project" value="TreeGrafter"/>
</dbReference>
<dbReference type="EMBL" id="QUTH01002938">
    <property type="protein sequence ID" value="RHZ22907.1"/>
    <property type="molecule type" value="Genomic_DNA"/>
</dbReference>
<feature type="domain" description="RPA43 OB" evidence="7">
    <location>
        <begin position="140"/>
        <end position="183"/>
    </location>
</feature>
<evidence type="ECO:0000313" key="8">
    <source>
        <dbReference type="EMBL" id="RHZ22907.1"/>
    </source>
</evidence>
<organism evidence="8 9">
    <name type="scientific">Aphanomyces astaci</name>
    <name type="common">Crayfish plague agent</name>
    <dbReference type="NCBI Taxonomy" id="112090"/>
    <lineage>
        <taxon>Eukaryota</taxon>
        <taxon>Sar</taxon>
        <taxon>Stramenopiles</taxon>
        <taxon>Oomycota</taxon>
        <taxon>Saprolegniomycetes</taxon>
        <taxon>Saprolegniales</taxon>
        <taxon>Verrucalvaceae</taxon>
        <taxon>Aphanomyces</taxon>
    </lineage>
</organism>
<dbReference type="InterPro" id="IPR041178">
    <property type="entry name" value="RPA43_OB"/>
</dbReference>
<dbReference type="InterPro" id="IPR045113">
    <property type="entry name" value="Rpb7-like"/>
</dbReference>
<comment type="caution">
    <text evidence="8">The sequence shown here is derived from an EMBL/GenBank/DDBJ whole genome shotgun (WGS) entry which is preliminary data.</text>
</comment>
<dbReference type="Gene3D" id="2.40.50.1060">
    <property type="match status" value="1"/>
</dbReference>
<evidence type="ECO:0000256" key="4">
    <source>
        <dbReference type="ARBA" id="ARBA00023242"/>
    </source>
</evidence>
<evidence type="ECO:0000256" key="1">
    <source>
        <dbReference type="ARBA" id="ARBA00004123"/>
    </source>
</evidence>
<dbReference type="Proteomes" id="UP000285430">
    <property type="component" value="Unassembled WGS sequence"/>
</dbReference>
<accession>A0A3R7CDQ6</accession>
<dbReference type="Pfam" id="PF17875">
    <property type="entry name" value="RPA43_OB"/>
    <property type="match status" value="1"/>
</dbReference>
<feature type="coiled-coil region" evidence="5">
    <location>
        <begin position="5"/>
        <end position="48"/>
    </location>
</feature>
<gene>
    <name evidence="8" type="ORF">DYB37_000958</name>
</gene>
<evidence type="ECO:0000313" key="9">
    <source>
        <dbReference type="Proteomes" id="UP000285430"/>
    </source>
</evidence>
<feature type="compositionally biased region" description="Basic residues" evidence="6">
    <location>
        <begin position="316"/>
        <end position="329"/>
    </location>
</feature>
<comment type="subcellular location">
    <subcellularLocation>
        <location evidence="1">Nucleus</location>
    </subcellularLocation>
</comment>
<keyword evidence="4" id="KW-0539">Nucleus</keyword>
<evidence type="ECO:0000256" key="2">
    <source>
        <dbReference type="ARBA" id="ARBA00022478"/>
    </source>
</evidence>
<evidence type="ECO:0000256" key="5">
    <source>
        <dbReference type="SAM" id="Coils"/>
    </source>
</evidence>
<keyword evidence="3" id="KW-0804">Transcription</keyword>
<reference evidence="8 9" key="1">
    <citation type="submission" date="2018-08" db="EMBL/GenBank/DDBJ databases">
        <title>Aphanomyces genome sequencing and annotation.</title>
        <authorList>
            <person name="Minardi D."/>
            <person name="Oidtmann B."/>
            <person name="Van Der Giezen M."/>
            <person name="Studholme D.J."/>
        </authorList>
    </citation>
    <scope>NUCLEOTIDE SEQUENCE [LARGE SCALE GENOMIC DNA]</scope>
    <source>
        <strain evidence="8 9">Da</strain>
    </source>
</reference>
<proteinExistence type="predicted"/>
<dbReference type="PANTHER" id="PTHR12709">
    <property type="entry name" value="DNA-DIRECTED RNA POLYMERASE II, III"/>
    <property type="match status" value="1"/>
</dbReference>
<dbReference type="PANTHER" id="PTHR12709:SF5">
    <property type="entry name" value="DNA-DIRECTED RNA POLYMERASE I SUBUNIT RPA43"/>
    <property type="match status" value="1"/>
</dbReference>
<dbReference type="VEuPathDB" id="FungiDB:H257_09342"/>
<dbReference type="VEuPathDB" id="FungiDB:H257_09343"/>
<dbReference type="AlphaFoldDB" id="A0A3R7CDQ6"/>
<evidence type="ECO:0000259" key="7">
    <source>
        <dbReference type="Pfam" id="PF17875"/>
    </source>
</evidence>